<organism evidence="3 4">
    <name type="scientific">Psychrilyobacter piezotolerans</name>
    <dbReference type="NCBI Taxonomy" id="2293438"/>
    <lineage>
        <taxon>Bacteria</taxon>
        <taxon>Fusobacteriati</taxon>
        <taxon>Fusobacteriota</taxon>
        <taxon>Fusobacteriia</taxon>
        <taxon>Fusobacteriales</taxon>
        <taxon>Fusobacteriaceae</taxon>
        <taxon>Psychrilyobacter</taxon>
    </lineage>
</organism>
<evidence type="ECO:0000313" key="3">
    <source>
        <dbReference type="EMBL" id="REI39737.1"/>
    </source>
</evidence>
<reference evidence="3 4" key="1">
    <citation type="submission" date="2018-08" db="EMBL/GenBank/DDBJ databases">
        <title>Draft genome sequence of Psychrilyobacter sp. strain SD5 isolated from Black Sea water.</title>
        <authorList>
            <person name="Yadav S."/>
            <person name="Villanueva L."/>
            <person name="Damste J.S.S."/>
        </authorList>
    </citation>
    <scope>NUCLEOTIDE SEQUENCE [LARGE SCALE GENOMIC DNA]</scope>
    <source>
        <strain evidence="3 4">SD5</strain>
    </source>
</reference>
<dbReference type="SUPFAM" id="SSF51621">
    <property type="entry name" value="Phosphoenolpyruvate/pyruvate domain"/>
    <property type="match status" value="1"/>
</dbReference>
<protein>
    <submittedName>
        <fullName evidence="3">Aldolase</fullName>
    </submittedName>
</protein>
<evidence type="ECO:0000256" key="1">
    <source>
        <dbReference type="ARBA" id="ARBA00022723"/>
    </source>
</evidence>
<keyword evidence="4" id="KW-1185">Reference proteome</keyword>
<dbReference type="Pfam" id="PF03328">
    <property type="entry name" value="HpcH_HpaI"/>
    <property type="match status" value="1"/>
</dbReference>
<dbReference type="Proteomes" id="UP000263486">
    <property type="component" value="Unassembled WGS sequence"/>
</dbReference>
<comment type="caution">
    <text evidence="3">The sequence shown here is derived from an EMBL/GenBank/DDBJ whole genome shotgun (WGS) entry which is preliminary data.</text>
</comment>
<proteinExistence type="predicted"/>
<dbReference type="RefSeq" id="WP_114643437.1">
    <property type="nucleotide sequence ID" value="NZ_JAACIO010000001.1"/>
</dbReference>
<gene>
    <name evidence="3" type="ORF">DYH56_13675</name>
</gene>
<dbReference type="InterPro" id="IPR040442">
    <property type="entry name" value="Pyrv_kinase-like_dom_sf"/>
</dbReference>
<sequence length="270" mass="31149">MSLKLMYITNNAEVAKLAEKSGVDKIFIDLEINGKEDRQGHLDTVISRHHIDDVKIIKNVLNESKLLVRVNPIYEGSKIEIDRVVKDGADIVMLPFFKTKNEVEKFVKYVDNRAKVCLLCETPEAVENMNEILEIQGIHSIHIGLNDLHLGYGMKFMFEPLVNGVVEDLCNKFSEKGIQYGFGGIARLGEGTLPAERIVTEHYRLKSKMVILSRSFYKQNDDLNHDEMFKIFDTEIKKIRNHEKTLVLQENDFFQDNKLKVKKIVKEIVR</sequence>
<name>A0ABX9KDU5_9FUSO</name>
<dbReference type="InterPro" id="IPR005000">
    <property type="entry name" value="Aldolase/citrate-lyase_domain"/>
</dbReference>
<evidence type="ECO:0000313" key="4">
    <source>
        <dbReference type="Proteomes" id="UP000263486"/>
    </source>
</evidence>
<feature type="domain" description="HpcH/HpaI aldolase/citrate lyase" evidence="2">
    <location>
        <begin position="9"/>
        <end position="151"/>
    </location>
</feature>
<dbReference type="EMBL" id="QUAJ01000033">
    <property type="protein sequence ID" value="REI39737.1"/>
    <property type="molecule type" value="Genomic_DNA"/>
</dbReference>
<accession>A0ABX9KDU5</accession>
<evidence type="ECO:0000259" key="2">
    <source>
        <dbReference type="Pfam" id="PF03328"/>
    </source>
</evidence>
<keyword evidence="1" id="KW-0479">Metal-binding</keyword>
<dbReference type="InterPro" id="IPR015813">
    <property type="entry name" value="Pyrv/PenolPyrv_kinase-like_dom"/>
</dbReference>
<dbReference type="Gene3D" id="3.20.20.60">
    <property type="entry name" value="Phosphoenolpyruvate-binding domains"/>
    <property type="match status" value="2"/>
</dbReference>